<evidence type="ECO:0000313" key="10">
    <source>
        <dbReference type="Proteomes" id="UP000027987"/>
    </source>
</evidence>
<keyword evidence="5 6" id="KW-0046">Antibiotic resistance</keyword>
<sequence>MTFPPVGRTLAAAAFALACACASPLSLAAEQPAAAPVNDALQHSLDALAQRARPATLGIAVVDLSTGASARVNAEYAFPMMSVFKAPVAAVVLSRVDEGTLSLQEPVEITRGQVQGGSAIPSIGAHFRGERMRFTVEQLLKAAVSESDNTAVNALIRTVGGPAVVTGYLHAHGIDGMRVDLDEAGISRIFNGLPPGGEQPEHESEAAAAQRYERGYQAFLDDPRNRTTPDAAVAFLHKLVDRELLSPASTQRLLALMEAQTIPNRLRAGVPSGLRFADKTGTSGSLGKRTAAYNDIGIITWPDGRRVLVAAFLLDSSMTDKERGQLFADIARQVTATPP</sequence>
<dbReference type="Proteomes" id="UP000027987">
    <property type="component" value="Chromosome"/>
</dbReference>
<dbReference type="PRINTS" id="PR00118">
    <property type="entry name" value="BLACTAMASEA"/>
</dbReference>
<evidence type="ECO:0000256" key="2">
    <source>
        <dbReference type="ARBA" id="ARBA00009009"/>
    </source>
</evidence>
<dbReference type="PANTHER" id="PTHR35333:SF3">
    <property type="entry name" value="BETA-LACTAMASE-TYPE TRANSPEPTIDASE FOLD CONTAINING PROTEIN"/>
    <property type="match status" value="1"/>
</dbReference>
<dbReference type="EC" id="3.5.2.6" evidence="3 6"/>
<dbReference type="InterPro" id="IPR000871">
    <property type="entry name" value="Beta-lactam_class-A"/>
</dbReference>
<dbReference type="OrthoDB" id="9784149at2"/>
<dbReference type="KEGG" id="dja:HY57_15430"/>
<dbReference type="Gene3D" id="3.40.710.10">
    <property type="entry name" value="DD-peptidase/beta-lactamase superfamily"/>
    <property type="match status" value="1"/>
</dbReference>
<evidence type="ECO:0000256" key="4">
    <source>
        <dbReference type="ARBA" id="ARBA00022801"/>
    </source>
</evidence>
<feature type="chain" id="PRO_5001706695" description="Beta-lactamase" evidence="7">
    <location>
        <begin position="29"/>
        <end position="339"/>
    </location>
</feature>
<dbReference type="InterPro" id="IPR045155">
    <property type="entry name" value="Beta-lactam_cat"/>
</dbReference>
<keyword evidence="4 6" id="KW-0378">Hydrolase</keyword>
<keyword evidence="7" id="KW-0732">Signal</keyword>
<evidence type="ECO:0000313" key="9">
    <source>
        <dbReference type="EMBL" id="AIF48525.1"/>
    </source>
</evidence>
<dbReference type="PANTHER" id="PTHR35333">
    <property type="entry name" value="BETA-LACTAMASE"/>
    <property type="match status" value="1"/>
</dbReference>
<dbReference type="EMBL" id="CP008884">
    <property type="protein sequence ID" value="AIF48525.1"/>
    <property type="molecule type" value="Genomic_DNA"/>
</dbReference>
<dbReference type="GO" id="GO:0046677">
    <property type="term" value="P:response to antibiotic"/>
    <property type="evidence" value="ECO:0007669"/>
    <property type="project" value="UniProtKB-UniRule"/>
</dbReference>
<feature type="domain" description="Beta-lactamase class A catalytic" evidence="8">
    <location>
        <begin position="58"/>
        <end position="312"/>
    </location>
</feature>
<evidence type="ECO:0000256" key="1">
    <source>
        <dbReference type="ARBA" id="ARBA00001526"/>
    </source>
</evidence>
<dbReference type="PROSITE" id="PS00146">
    <property type="entry name" value="BETA_LACTAMASE_A"/>
    <property type="match status" value="1"/>
</dbReference>
<dbReference type="RefSeq" id="WP_019465613.1">
    <property type="nucleotide sequence ID" value="NZ_ALOY01000160.1"/>
</dbReference>
<dbReference type="GO" id="GO:0008800">
    <property type="term" value="F:beta-lactamase activity"/>
    <property type="evidence" value="ECO:0007669"/>
    <property type="project" value="UniProtKB-UniRule"/>
</dbReference>
<comment type="similarity">
    <text evidence="2 6">Belongs to the class-A beta-lactamase family.</text>
</comment>
<dbReference type="AlphaFoldDB" id="A0A075K399"/>
<dbReference type="Pfam" id="PF13354">
    <property type="entry name" value="Beta-lactamase2"/>
    <property type="match status" value="1"/>
</dbReference>
<protein>
    <recommendedName>
        <fullName evidence="3 6">Beta-lactamase</fullName>
        <ecNumber evidence="3 6">3.5.2.6</ecNumber>
    </recommendedName>
</protein>
<dbReference type="InterPro" id="IPR012338">
    <property type="entry name" value="Beta-lactam/transpept-like"/>
</dbReference>
<evidence type="ECO:0000259" key="8">
    <source>
        <dbReference type="Pfam" id="PF13354"/>
    </source>
</evidence>
<dbReference type="GO" id="GO:0030655">
    <property type="term" value="P:beta-lactam antibiotic catabolic process"/>
    <property type="evidence" value="ECO:0007669"/>
    <property type="project" value="InterPro"/>
</dbReference>
<accession>A0A075K399</accession>
<dbReference type="PATRIC" id="fig|1217721.7.peg.3160"/>
<reference evidence="9 10" key="1">
    <citation type="submission" date="2014-07" db="EMBL/GenBank/DDBJ databases">
        <title>Complete Genome Sequence of Dyella japonica Strain A8 Isolated from Malaysian Tropical Soil.</title>
        <authorList>
            <person name="Hui R.K.H."/>
            <person name="Chen J.-W."/>
            <person name="Chan K.-G."/>
            <person name="Leung F.C.C."/>
        </authorList>
    </citation>
    <scope>NUCLEOTIDE SEQUENCE [LARGE SCALE GENOMIC DNA]</scope>
    <source>
        <strain evidence="9 10">A8</strain>
    </source>
</reference>
<dbReference type="HOGENOM" id="CLU_031960_0_1_6"/>
<evidence type="ECO:0000256" key="5">
    <source>
        <dbReference type="ARBA" id="ARBA00023251"/>
    </source>
</evidence>
<proteinExistence type="inferred from homology"/>
<dbReference type="InterPro" id="IPR023650">
    <property type="entry name" value="Beta-lactam_class-A_AS"/>
</dbReference>
<evidence type="ECO:0000256" key="7">
    <source>
        <dbReference type="SAM" id="SignalP"/>
    </source>
</evidence>
<gene>
    <name evidence="9" type="ORF">HY57_15430</name>
</gene>
<dbReference type="NCBIfam" id="NF033103">
    <property type="entry name" value="bla_class_A"/>
    <property type="match status" value="1"/>
</dbReference>
<keyword evidence="10" id="KW-1185">Reference proteome</keyword>
<feature type="signal peptide" evidence="7">
    <location>
        <begin position="1"/>
        <end position="28"/>
    </location>
</feature>
<dbReference type="STRING" id="1217721.HY57_15430"/>
<comment type="catalytic activity">
    <reaction evidence="1 6">
        <text>a beta-lactam + H2O = a substituted beta-amino acid</text>
        <dbReference type="Rhea" id="RHEA:20401"/>
        <dbReference type="ChEBI" id="CHEBI:15377"/>
        <dbReference type="ChEBI" id="CHEBI:35627"/>
        <dbReference type="ChEBI" id="CHEBI:140347"/>
        <dbReference type="EC" id="3.5.2.6"/>
    </reaction>
</comment>
<organism evidence="9 10">
    <name type="scientific">Dyella japonica A8</name>
    <dbReference type="NCBI Taxonomy" id="1217721"/>
    <lineage>
        <taxon>Bacteria</taxon>
        <taxon>Pseudomonadati</taxon>
        <taxon>Pseudomonadota</taxon>
        <taxon>Gammaproteobacteria</taxon>
        <taxon>Lysobacterales</taxon>
        <taxon>Rhodanobacteraceae</taxon>
        <taxon>Dyella</taxon>
    </lineage>
</organism>
<name>A0A075K399_9GAMM</name>
<dbReference type="SUPFAM" id="SSF56601">
    <property type="entry name" value="beta-lactamase/transpeptidase-like"/>
    <property type="match status" value="1"/>
</dbReference>
<evidence type="ECO:0000256" key="3">
    <source>
        <dbReference type="ARBA" id="ARBA00012865"/>
    </source>
</evidence>
<evidence type="ECO:0000256" key="6">
    <source>
        <dbReference type="RuleBase" id="RU361140"/>
    </source>
</evidence>